<keyword evidence="2" id="KW-1185">Reference proteome</keyword>
<evidence type="ECO:0008006" key="3">
    <source>
        <dbReference type="Google" id="ProtNLM"/>
    </source>
</evidence>
<dbReference type="EMBL" id="JBJHZZ010000001">
    <property type="protein sequence ID" value="MFL0245657.1"/>
    <property type="molecule type" value="Genomic_DNA"/>
</dbReference>
<comment type="caution">
    <text evidence="1">The sequence shown here is derived from an EMBL/GenBank/DDBJ whole genome shotgun (WGS) entry which is preliminary data.</text>
</comment>
<organism evidence="1 2">
    <name type="scientific">Candidatus Clostridium stratigraminis</name>
    <dbReference type="NCBI Taxonomy" id="3381661"/>
    <lineage>
        <taxon>Bacteria</taxon>
        <taxon>Bacillati</taxon>
        <taxon>Bacillota</taxon>
        <taxon>Clostridia</taxon>
        <taxon>Eubacteriales</taxon>
        <taxon>Clostridiaceae</taxon>
        <taxon>Clostridium</taxon>
    </lineage>
</organism>
<evidence type="ECO:0000313" key="1">
    <source>
        <dbReference type="EMBL" id="MFL0245657.1"/>
    </source>
</evidence>
<dbReference type="Proteomes" id="UP001623591">
    <property type="component" value="Unassembled WGS sequence"/>
</dbReference>
<protein>
    <recommendedName>
        <fullName evidence="3">GNAT family N-acetyltransferase</fullName>
    </recommendedName>
</protein>
<accession>A0ABW8T0A0</accession>
<dbReference type="RefSeq" id="WP_406768110.1">
    <property type="nucleotide sequence ID" value="NZ_JBJHZZ010000001.1"/>
</dbReference>
<gene>
    <name evidence="1" type="ORF">ACJDUG_01535</name>
</gene>
<sequence>MRILDFEIEHVEEAKLIAIANYNEEREYVPILPAIDVLPDLECFASNGLGVVAFDKGKMVGFLCCYMPWENAFNSMANGTFSPIHAHGSIKENRSMIYKRM</sequence>
<reference evidence="1 2" key="1">
    <citation type="submission" date="2024-11" db="EMBL/GenBank/DDBJ databases">
        <authorList>
            <person name="Heng Y.C."/>
            <person name="Lim A.C.H."/>
            <person name="Lee J.K.Y."/>
            <person name="Kittelmann S."/>
        </authorList>
    </citation>
    <scope>NUCLEOTIDE SEQUENCE [LARGE SCALE GENOMIC DNA]</scope>
    <source>
        <strain evidence="1 2">WILCCON 0185</strain>
    </source>
</reference>
<proteinExistence type="predicted"/>
<name>A0ABW8T0A0_9CLOT</name>
<evidence type="ECO:0000313" key="2">
    <source>
        <dbReference type="Proteomes" id="UP001623591"/>
    </source>
</evidence>